<comment type="caution">
    <text evidence="3">The sequence shown here is derived from an EMBL/GenBank/DDBJ whole genome shotgun (WGS) entry which is preliminary data.</text>
</comment>
<keyword evidence="4" id="KW-1185">Reference proteome</keyword>
<reference evidence="3 4" key="1">
    <citation type="submission" date="2018-12" db="EMBL/GenBank/DDBJ databases">
        <title>Dyella dinghuensis sp. nov. DHOA06 and Dyella choica sp. nov. 4M-K27, isolated from forest soil.</title>
        <authorList>
            <person name="Qiu L.-H."/>
            <person name="Gao Z.-H."/>
        </authorList>
    </citation>
    <scope>NUCLEOTIDE SEQUENCE [LARGE SCALE GENOMIC DNA]</scope>
    <source>
        <strain evidence="3 4">DHOA06</strain>
    </source>
</reference>
<evidence type="ECO:0000259" key="2">
    <source>
        <dbReference type="Pfam" id="PF07883"/>
    </source>
</evidence>
<name>A0A432LXS1_9GAMM</name>
<accession>A0A432LXS1</accession>
<gene>
    <name evidence="3" type="ORF">EKH79_00085</name>
</gene>
<dbReference type="EMBL" id="RYZR01000001">
    <property type="protein sequence ID" value="RUL67044.1"/>
    <property type="molecule type" value="Genomic_DNA"/>
</dbReference>
<dbReference type="AlphaFoldDB" id="A0A432LXS1"/>
<dbReference type="Proteomes" id="UP000267077">
    <property type="component" value="Unassembled WGS sequence"/>
</dbReference>
<dbReference type="GO" id="GO:0046872">
    <property type="term" value="F:metal ion binding"/>
    <property type="evidence" value="ECO:0007669"/>
    <property type="project" value="UniProtKB-KW"/>
</dbReference>
<dbReference type="Pfam" id="PF07883">
    <property type="entry name" value="Cupin_2"/>
    <property type="match status" value="1"/>
</dbReference>
<protein>
    <submittedName>
        <fullName evidence="3">Cupin domain-containing protein</fullName>
    </submittedName>
</protein>
<dbReference type="InterPro" id="IPR051610">
    <property type="entry name" value="GPI/OXD"/>
</dbReference>
<dbReference type="PANTHER" id="PTHR35848">
    <property type="entry name" value="OXALATE-BINDING PROTEIN"/>
    <property type="match status" value="1"/>
</dbReference>
<organism evidence="3 4">
    <name type="scientific">Dyella dinghuensis</name>
    <dbReference type="NCBI Taxonomy" id="1920169"/>
    <lineage>
        <taxon>Bacteria</taxon>
        <taxon>Pseudomonadati</taxon>
        <taxon>Pseudomonadota</taxon>
        <taxon>Gammaproteobacteria</taxon>
        <taxon>Lysobacterales</taxon>
        <taxon>Rhodanobacteraceae</taxon>
        <taxon>Dyella</taxon>
    </lineage>
</organism>
<dbReference type="RefSeq" id="WP_126671755.1">
    <property type="nucleotide sequence ID" value="NZ_RYZR01000001.1"/>
</dbReference>
<dbReference type="InterPro" id="IPR011051">
    <property type="entry name" value="RmlC_Cupin_sf"/>
</dbReference>
<dbReference type="InterPro" id="IPR014710">
    <property type="entry name" value="RmlC-like_jellyroll"/>
</dbReference>
<proteinExistence type="predicted"/>
<dbReference type="InterPro" id="IPR013096">
    <property type="entry name" value="Cupin_2"/>
</dbReference>
<keyword evidence="1" id="KW-0479">Metal-binding</keyword>
<evidence type="ECO:0000313" key="4">
    <source>
        <dbReference type="Proteomes" id="UP000267077"/>
    </source>
</evidence>
<dbReference type="PANTHER" id="PTHR35848:SF9">
    <property type="entry name" value="SLL1358 PROTEIN"/>
    <property type="match status" value="1"/>
</dbReference>
<evidence type="ECO:0000256" key="1">
    <source>
        <dbReference type="ARBA" id="ARBA00022723"/>
    </source>
</evidence>
<dbReference type="OrthoDB" id="9806121at2"/>
<dbReference type="SUPFAM" id="SSF51182">
    <property type="entry name" value="RmlC-like cupins"/>
    <property type="match status" value="1"/>
</dbReference>
<evidence type="ECO:0000313" key="3">
    <source>
        <dbReference type="EMBL" id="RUL67044.1"/>
    </source>
</evidence>
<sequence length="120" mass="13259">MTATSIANAEHYSWGQACDGWHLLATDDLSVIEERMPPGSFEQRHFHTRSRQFFYVLDGEATLELDGVTHRLQRGDGLHVPPEVAHQVRNDGSADVRFIVISAPKAHGDRVAAPLASRAS</sequence>
<dbReference type="Gene3D" id="2.60.120.10">
    <property type="entry name" value="Jelly Rolls"/>
    <property type="match status" value="1"/>
</dbReference>
<feature type="domain" description="Cupin type-2" evidence="2">
    <location>
        <begin position="34"/>
        <end position="101"/>
    </location>
</feature>